<dbReference type="PRINTS" id="PR00336">
    <property type="entry name" value="LYSASSOCTDMP"/>
</dbReference>
<comment type="subcellular location">
    <subcellularLocation>
        <location evidence="4">Cell projection</location>
        <location evidence="4">Dendrite</location>
    </subcellularLocation>
    <subcellularLocation>
        <location evidence="17">Cell projection</location>
        <location evidence="17">Growth cone membrane</location>
        <topology evidence="17">Single-pass type I membrane protein</topology>
    </subcellularLocation>
    <subcellularLocation>
        <location evidence="15">Cytoplasmic vesicle</location>
        <location evidence="15">Secretory vesicle</location>
        <location evidence="15">Synaptic vesicle membrane</location>
        <topology evidence="15">Single-pass type I membrane protein</topology>
    </subcellularLocation>
    <subcellularLocation>
        <location evidence="2">Early endosome membrane</location>
        <topology evidence="2">Single-pass type I membrane protein</topology>
    </subcellularLocation>
    <subcellularLocation>
        <location evidence="1">Endoplasmic reticulum-Golgi intermediate compartment membrane</location>
        <topology evidence="1">Single-pass type I membrane protein</topology>
    </subcellularLocation>
    <subcellularLocation>
        <location evidence="20">Membrane</location>
        <topology evidence="20">Single-pass type I membrane protein</topology>
    </subcellularLocation>
    <subcellularLocation>
        <location evidence="3">Recycling endosome</location>
    </subcellularLocation>
</comment>
<dbReference type="GO" id="GO:0005886">
    <property type="term" value="C:plasma membrane"/>
    <property type="evidence" value="ECO:0007669"/>
    <property type="project" value="UniProtKB-SubCell"/>
</dbReference>
<evidence type="ECO:0000313" key="25">
    <source>
        <dbReference type="EMBL" id="KAK3752506.1"/>
    </source>
</evidence>
<evidence type="ECO:0000259" key="24">
    <source>
        <dbReference type="Pfam" id="PF21222"/>
    </source>
</evidence>
<keyword evidence="6 20" id="KW-0812">Transmembrane</keyword>
<comment type="similarity">
    <text evidence="5 20">Belongs to the LAMP family.</text>
</comment>
<evidence type="ECO:0000256" key="13">
    <source>
        <dbReference type="ARBA" id="ARBA00023273"/>
    </source>
</evidence>
<evidence type="ECO:0000256" key="16">
    <source>
        <dbReference type="ARBA" id="ARBA00053950"/>
    </source>
</evidence>
<evidence type="ECO:0000256" key="6">
    <source>
        <dbReference type="ARBA" id="ARBA00022692"/>
    </source>
</evidence>
<comment type="caution">
    <text evidence="20">Lacks conserved residue(s) required for the propagation of feature annotation.</text>
</comment>
<feature type="domain" description="Lysosome-associated membrane glycoprotein 2-like luminal" evidence="23">
    <location>
        <begin position="182"/>
        <end position="311"/>
    </location>
</feature>
<comment type="function">
    <text evidence="16">Plays a role in short-term synaptic plasticity in a subset of GABAergic neurons in the brain.</text>
</comment>
<dbReference type="GO" id="GO:0031902">
    <property type="term" value="C:late endosome membrane"/>
    <property type="evidence" value="ECO:0007669"/>
    <property type="project" value="TreeGrafter"/>
</dbReference>
<feature type="signal peptide" evidence="22">
    <location>
        <begin position="1"/>
        <end position="15"/>
    </location>
</feature>
<evidence type="ECO:0000256" key="11">
    <source>
        <dbReference type="ARBA" id="ARBA00023136"/>
    </source>
</evidence>
<evidence type="ECO:0000313" key="26">
    <source>
        <dbReference type="Proteomes" id="UP001283361"/>
    </source>
</evidence>
<keyword evidence="8" id="KW-0967">Endosome</keyword>
<evidence type="ECO:0000256" key="7">
    <source>
        <dbReference type="ARBA" id="ARBA00022729"/>
    </source>
</evidence>
<evidence type="ECO:0000256" key="2">
    <source>
        <dbReference type="ARBA" id="ARBA00004158"/>
    </source>
</evidence>
<comment type="caution">
    <text evidence="25">The sequence shown here is derived from an EMBL/GenBank/DDBJ whole genome shotgun (WGS) entry which is preliminary data.</text>
</comment>
<dbReference type="Gene3D" id="2.40.160.110">
    <property type="match status" value="2"/>
</dbReference>
<name>A0AAE0YPQ7_9GAST</name>
<keyword evidence="14" id="KW-0968">Cytoplasmic vesicle</keyword>
<evidence type="ECO:0000256" key="9">
    <source>
        <dbReference type="ARBA" id="ARBA00022989"/>
    </source>
</evidence>
<dbReference type="InterPro" id="IPR002000">
    <property type="entry name" value="Lysosome-assoc_membr_glycop"/>
</dbReference>
<feature type="disulfide bond" evidence="20">
    <location>
        <begin position="308"/>
        <end position="345"/>
    </location>
</feature>
<feature type="chain" id="PRO_5042066997" description="Lysosome-associated membrane glycoprotein 5" evidence="22">
    <location>
        <begin position="16"/>
        <end position="389"/>
    </location>
</feature>
<dbReference type="AlphaFoldDB" id="A0AAE0YPQ7"/>
<feature type="transmembrane region" description="Helical" evidence="21">
    <location>
        <begin position="354"/>
        <end position="376"/>
    </location>
</feature>
<proteinExistence type="inferred from homology"/>
<evidence type="ECO:0000256" key="22">
    <source>
        <dbReference type="SAM" id="SignalP"/>
    </source>
</evidence>
<evidence type="ECO:0000259" key="23">
    <source>
        <dbReference type="Pfam" id="PF01299"/>
    </source>
</evidence>
<organism evidence="25 26">
    <name type="scientific">Elysia crispata</name>
    <name type="common">lettuce slug</name>
    <dbReference type="NCBI Taxonomy" id="231223"/>
    <lineage>
        <taxon>Eukaryota</taxon>
        <taxon>Metazoa</taxon>
        <taxon>Spiralia</taxon>
        <taxon>Lophotrochozoa</taxon>
        <taxon>Mollusca</taxon>
        <taxon>Gastropoda</taxon>
        <taxon>Heterobranchia</taxon>
        <taxon>Euthyneura</taxon>
        <taxon>Panpulmonata</taxon>
        <taxon>Sacoglossa</taxon>
        <taxon>Placobranchoidea</taxon>
        <taxon>Plakobranchidae</taxon>
        <taxon>Elysia</taxon>
    </lineage>
</organism>
<evidence type="ECO:0000256" key="19">
    <source>
        <dbReference type="ARBA" id="ARBA00076257"/>
    </source>
</evidence>
<dbReference type="InterPro" id="IPR048524">
    <property type="entry name" value="Lamp2-like_TM"/>
</dbReference>
<reference evidence="25" key="1">
    <citation type="journal article" date="2023" name="G3 (Bethesda)">
        <title>A reference genome for the long-term kleptoplast-retaining sea slug Elysia crispata morphotype clarki.</title>
        <authorList>
            <person name="Eastman K.E."/>
            <person name="Pendleton A.L."/>
            <person name="Shaikh M.A."/>
            <person name="Suttiyut T."/>
            <person name="Ogas R."/>
            <person name="Tomko P."/>
            <person name="Gavelis G."/>
            <person name="Widhalm J.R."/>
            <person name="Wisecaver J.H."/>
        </authorList>
    </citation>
    <scope>NUCLEOTIDE SEQUENCE</scope>
    <source>
        <strain evidence="25">ECLA1</strain>
    </source>
</reference>
<gene>
    <name evidence="25" type="ORF">RRG08_032796</name>
</gene>
<dbReference type="GO" id="GO:0072594">
    <property type="term" value="P:establishment of protein localization to organelle"/>
    <property type="evidence" value="ECO:0007669"/>
    <property type="project" value="TreeGrafter"/>
</dbReference>
<keyword evidence="7 22" id="KW-0732">Signal</keyword>
<keyword evidence="12" id="KW-0325">Glycoprotein</keyword>
<evidence type="ECO:0000256" key="8">
    <source>
        <dbReference type="ARBA" id="ARBA00022753"/>
    </source>
</evidence>
<evidence type="ECO:0000256" key="10">
    <source>
        <dbReference type="ARBA" id="ARBA00023018"/>
    </source>
</evidence>
<evidence type="ECO:0000256" key="1">
    <source>
        <dbReference type="ARBA" id="ARBA00004151"/>
    </source>
</evidence>
<evidence type="ECO:0000256" key="4">
    <source>
        <dbReference type="ARBA" id="ARBA00004279"/>
    </source>
</evidence>
<keyword evidence="13" id="KW-0966">Cell projection</keyword>
<dbReference type="Pfam" id="PF21222">
    <property type="entry name" value="Lamp2_2nd"/>
    <property type="match status" value="1"/>
</dbReference>
<evidence type="ECO:0000256" key="12">
    <source>
        <dbReference type="ARBA" id="ARBA00023180"/>
    </source>
</evidence>
<keyword evidence="26" id="KW-1185">Reference proteome</keyword>
<feature type="domain" description="Lysosome-associated membrane glycoprotein 2-like transmembrane" evidence="24">
    <location>
        <begin position="355"/>
        <end position="386"/>
    </location>
</feature>
<dbReference type="GO" id="GO:0005765">
    <property type="term" value="C:lysosomal membrane"/>
    <property type="evidence" value="ECO:0007669"/>
    <property type="project" value="TreeGrafter"/>
</dbReference>
<dbReference type="EMBL" id="JAWDGP010005762">
    <property type="protein sequence ID" value="KAK3752506.1"/>
    <property type="molecule type" value="Genomic_DNA"/>
</dbReference>
<dbReference type="CDD" id="cd12087">
    <property type="entry name" value="TM_EGFR-like"/>
    <property type="match status" value="1"/>
</dbReference>
<evidence type="ECO:0000256" key="17">
    <source>
        <dbReference type="ARBA" id="ARBA00060492"/>
    </source>
</evidence>
<evidence type="ECO:0000256" key="21">
    <source>
        <dbReference type="SAM" id="Phobius"/>
    </source>
</evidence>
<dbReference type="Pfam" id="PF01299">
    <property type="entry name" value="Lamp2-like_luminal"/>
    <property type="match status" value="1"/>
</dbReference>
<keyword evidence="11 20" id="KW-0472">Membrane</keyword>
<evidence type="ECO:0000256" key="14">
    <source>
        <dbReference type="ARBA" id="ARBA00023329"/>
    </source>
</evidence>
<evidence type="ECO:0000256" key="15">
    <source>
        <dbReference type="ARBA" id="ARBA00029428"/>
    </source>
</evidence>
<sequence length="389" mass="42804">MRLFIFTVLLVVATAIEFKVKKDGKVCALLTLNGALDLEATQQETLISKSELKFEKATLIESSTCNLIKLNLTSSAEMWFQFDAAQKDWKVTPVSLFVPESVFGKDVNETDPVTLKASSLELFPQDGYYKCNSASEFSFVPETETVEFNYTVKAKVSDFQIQSADGDDFKTKGKVCAADKKPSEYMCKNGNKTIIMMEGNFTLAITYLNVTGANVTENIIVPAPEDADTEGVCDEKATTESLSIGFFKTWAIHFDFKKKDSNFFISNMSVTYTFDDNLPHHAANGSRTVELPISTEYLKASTKGYYICNSELDKSNEGVTLTSKNFKYRAFDEKSAGFDGDVSECSADESSSSVVPIAVGAALAGLVVIVLVAYLIGRKRSRKTGYESV</sequence>
<evidence type="ECO:0000256" key="3">
    <source>
        <dbReference type="ARBA" id="ARBA00004172"/>
    </source>
</evidence>
<dbReference type="PANTHER" id="PTHR11506:SF35">
    <property type="entry name" value="LYSOSOME-ASSOCIATED MEMBRANE GLYCOPROTEIN 5"/>
    <property type="match status" value="1"/>
</dbReference>
<accession>A0AAE0YPQ7</accession>
<evidence type="ECO:0000256" key="18">
    <source>
        <dbReference type="ARBA" id="ARBA00074379"/>
    </source>
</evidence>
<dbReference type="Proteomes" id="UP001283361">
    <property type="component" value="Unassembled WGS sequence"/>
</dbReference>
<dbReference type="InterPro" id="IPR048528">
    <property type="entry name" value="Lamp2-like_luminal"/>
</dbReference>
<protein>
    <recommendedName>
        <fullName evidence="18">Lysosome-associated membrane glycoprotein 5</fullName>
    </recommendedName>
    <alternativeName>
        <fullName evidence="19">Lysosome-associated membrane protein 5</fullName>
    </alternativeName>
</protein>
<dbReference type="PANTHER" id="PTHR11506">
    <property type="entry name" value="LYSOSOME-ASSOCIATED MEMBRANE GLYCOPROTEIN"/>
    <property type="match status" value="1"/>
</dbReference>
<dbReference type="PROSITE" id="PS51407">
    <property type="entry name" value="LAMP_3"/>
    <property type="match status" value="1"/>
</dbReference>
<evidence type="ECO:0000256" key="5">
    <source>
        <dbReference type="ARBA" id="ARBA00009644"/>
    </source>
</evidence>
<evidence type="ECO:0000256" key="20">
    <source>
        <dbReference type="PROSITE-ProRule" id="PRU00740"/>
    </source>
</evidence>
<keyword evidence="20" id="KW-1015">Disulfide bond</keyword>
<keyword evidence="9 21" id="KW-1133">Transmembrane helix</keyword>
<keyword evidence="10" id="KW-0770">Synapse</keyword>